<evidence type="ECO:0000256" key="5">
    <source>
        <dbReference type="SAM" id="Phobius"/>
    </source>
</evidence>
<dbReference type="GO" id="GO:1990904">
    <property type="term" value="C:ribonucleoprotein complex"/>
    <property type="evidence" value="ECO:0007669"/>
    <property type="project" value="UniProtKB-KW"/>
</dbReference>
<evidence type="ECO:0000256" key="2">
    <source>
        <dbReference type="ARBA" id="ARBA00022980"/>
    </source>
</evidence>
<sequence length="394" mass="42408">MAGLVLQSLPVSSHRQSCFLGSPATLQSCPNRIQRLSSGPVQAGIIGPGKRWEHYKLNHNKKPLRYDVHVRSGDTVVVIGGKDKGKVGKVDKVMPKTAQIVVEGVNLRLKFRPPVSEDDQGSYFQKESPIHHSNVMHWSSTQSVRSRMAHKMDEGGKKVRYLVKTGEVIPNVIKPKKQKEESTNFGLLPEQLLSQFDLAFEPAHSFARAQQSNQILTVPANGCSTFVVDSGTDEYSYNVTLGVATLNSCANATITKYFPDGSCLNGDGSGNELDFSQLSCDKANGNTTQTCTNAFNQAKAERKLSLTGLQKGAQIDSGNSCDKASNGYIFIQNSCASNVTVGIEFQHGSYNAALPCIKVAGHSISGIGIAIIVIAIVLVLVCIMAAIACCCCRS</sequence>
<dbReference type="Pfam" id="PF00467">
    <property type="entry name" value="KOW"/>
    <property type="match status" value="1"/>
</dbReference>
<keyword evidence="8" id="KW-1185">Reference proteome</keyword>
<dbReference type="Gene3D" id="2.30.30.30">
    <property type="match status" value="1"/>
</dbReference>
<comment type="caution">
    <text evidence="7">The sequence shown here is derived from an EMBL/GenBank/DDBJ whole genome shotgun (WGS) entry which is preliminary data.</text>
</comment>
<proteinExistence type="inferred from homology"/>
<evidence type="ECO:0000313" key="7">
    <source>
        <dbReference type="EMBL" id="KAK9825083.1"/>
    </source>
</evidence>
<dbReference type="GO" id="GO:0003723">
    <property type="term" value="F:RNA binding"/>
    <property type="evidence" value="ECO:0007669"/>
    <property type="project" value="InterPro"/>
</dbReference>
<name>A0AAW1QUS0_9CHLO</name>
<dbReference type="EMBL" id="JALJOS010000026">
    <property type="protein sequence ID" value="KAK9825083.1"/>
    <property type="molecule type" value="Genomic_DNA"/>
</dbReference>
<reference evidence="7 8" key="1">
    <citation type="journal article" date="2024" name="Nat. Commun.">
        <title>Phylogenomics reveals the evolutionary origins of lichenization in chlorophyte algae.</title>
        <authorList>
            <person name="Puginier C."/>
            <person name="Libourel C."/>
            <person name="Otte J."/>
            <person name="Skaloud P."/>
            <person name="Haon M."/>
            <person name="Grisel S."/>
            <person name="Petersen M."/>
            <person name="Berrin J.G."/>
            <person name="Delaux P.M."/>
            <person name="Dal Grande F."/>
            <person name="Keller J."/>
        </authorList>
    </citation>
    <scope>NUCLEOTIDE SEQUENCE [LARGE SCALE GENOMIC DNA]</scope>
    <source>
        <strain evidence="7 8">SAG 2145</strain>
    </source>
</reference>
<dbReference type="GO" id="GO:0003735">
    <property type="term" value="F:structural constituent of ribosome"/>
    <property type="evidence" value="ECO:0007669"/>
    <property type="project" value="InterPro"/>
</dbReference>
<dbReference type="CDD" id="cd06089">
    <property type="entry name" value="KOW_RPL26"/>
    <property type="match status" value="1"/>
</dbReference>
<dbReference type="PROSITE" id="PS01108">
    <property type="entry name" value="RIBOSOMAL_L24"/>
    <property type="match status" value="1"/>
</dbReference>
<protein>
    <recommendedName>
        <fullName evidence="6">KOW domain-containing protein</fullName>
    </recommendedName>
</protein>
<dbReference type="SUPFAM" id="SSF50104">
    <property type="entry name" value="Translation proteins SH3-like domain"/>
    <property type="match status" value="1"/>
</dbReference>
<dbReference type="SMART" id="SM00739">
    <property type="entry name" value="KOW"/>
    <property type="match status" value="1"/>
</dbReference>
<dbReference type="InterPro" id="IPR008991">
    <property type="entry name" value="Translation_prot_SH3-like_sf"/>
</dbReference>
<gene>
    <name evidence="7" type="ORF">WJX74_006870</name>
</gene>
<organism evidence="7 8">
    <name type="scientific">Apatococcus lobatus</name>
    <dbReference type="NCBI Taxonomy" id="904363"/>
    <lineage>
        <taxon>Eukaryota</taxon>
        <taxon>Viridiplantae</taxon>
        <taxon>Chlorophyta</taxon>
        <taxon>core chlorophytes</taxon>
        <taxon>Trebouxiophyceae</taxon>
        <taxon>Chlorellales</taxon>
        <taxon>Chlorellaceae</taxon>
        <taxon>Apatococcus</taxon>
    </lineage>
</organism>
<dbReference type="HAMAP" id="MF_01326_B">
    <property type="entry name" value="Ribosomal_uL24_B"/>
    <property type="match status" value="1"/>
</dbReference>
<evidence type="ECO:0000259" key="6">
    <source>
        <dbReference type="SMART" id="SM00739"/>
    </source>
</evidence>
<dbReference type="InterPro" id="IPR003256">
    <property type="entry name" value="Ribosomal_uL24"/>
</dbReference>
<dbReference type="InterPro" id="IPR014722">
    <property type="entry name" value="Rib_uL2_dom2"/>
</dbReference>
<dbReference type="InterPro" id="IPR005825">
    <property type="entry name" value="Ribosomal_uL24_CS"/>
</dbReference>
<dbReference type="GO" id="GO:0006412">
    <property type="term" value="P:translation"/>
    <property type="evidence" value="ECO:0007669"/>
    <property type="project" value="InterPro"/>
</dbReference>
<keyword evidence="2 4" id="KW-0689">Ribosomal protein</keyword>
<keyword evidence="5" id="KW-0812">Transmembrane</keyword>
<feature type="transmembrane region" description="Helical" evidence="5">
    <location>
        <begin position="367"/>
        <end position="392"/>
    </location>
</feature>
<comment type="similarity">
    <text evidence="1 4">Belongs to the universal ribosomal protein uL24 family.</text>
</comment>
<dbReference type="InterPro" id="IPR041988">
    <property type="entry name" value="Ribosomal_uL24_KOW"/>
</dbReference>
<evidence type="ECO:0000256" key="4">
    <source>
        <dbReference type="RuleBase" id="RU003477"/>
    </source>
</evidence>
<dbReference type="Pfam" id="PF17136">
    <property type="entry name" value="ribosomal_L24"/>
    <property type="match status" value="1"/>
</dbReference>
<keyword evidence="5" id="KW-1133">Transmembrane helix</keyword>
<dbReference type="PANTHER" id="PTHR12903">
    <property type="entry name" value="MITOCHONDRIAL RIBOSOMAL PROTEIN L24"/>
    <property type="match status" value="1"/>
</dbReference>
<dbReference type="Proteomes" id="UP001438707">
    <property type="component" value="Unassembled WGS sequence"/>
</dbReference>
<keyword evidence="3 4" id="KW-0687">Ribonucleoprotein</keyword>
<dbReference type="InterPro" id="IPR057264">
    <property type="entry name" value="Ribosomal_uL24_C"/>
</dbReference>
<feature type="domain" description="KOW" evidence="6">
    <location>
        <begin position="69"/>
        <end position="96"/>
    </location>
</feature>
<accession>A0AAW1QUS0</accession>
<dbReference type="InterPro" id="IPR005824">
    <property type="entry name" value="KOW"/>
</dbReference>
<evidence type="ECO:0000313" key="8">
    <source>
        <dbReference type="Proteomes" id="UP001438707"/>
    </source>
</evidence>
<dbReference type="AlphaFoldDB" id="A0AAW1QUS0"/>
<evidence type="ECO:0000256" key="3">
    <source>
        <dbReference type="ARBA" id="ARBA00023274"/>
    </source>
</evidence>
<dbReference type="GO" id="GO:0005840">
    <property type="term" value="C:ribosome"/>
    <property type="evidence" value="ECO:0007669"/>
    <property type="project" value="UniProtKB-KW"/>
</dbReference>
<dbReference type="NCBIfam" id="TIGR01079">
    <property type="entry name" value="rplX_bact"/>
    <property type="match status" value="1"/>
</dbReference>
<keyword evidence="5" id="KW-0472">Membrane</keyword>
<evidence type="ECO:0000256" key="1">
    <source>
        <dbReference type="ARBA" id="ARBA00010618"/>
    </source>
</evidence>